<comment type="pathway">
    <text evidence="3 14">Cofactor biosynthesis; riboflavin biosynthesis; 5-amino-6-(D-ribitylamino)uracil from GTP: step 3/4.</text>
</comment>
<evidence type="ECO:0000256" key="12">
    <source>
        <dbReference type="ARBA" id="ARBA00049861"/>
    </source>
</evidence>
<feature type="binding site" evidence="16">
    <location>
        <position position="209"/>
    </location>
    <ligand>
        <name>NADP(+)</name>
        <dbReference type="ChEBI" id="CHEBI:58349"/>
    </ligand>
</feature>
<evidence type="ECO:0000256" key="14">
    <source>
        <dbReference type="PIRNR" id="PIRNR006769"/>
    </source>
</evidence>
<dbReference type="InterPro" id="IPR004794">
    <property type="entry name" value="Eubact_RibD"/>
</dbReference>
<comment type="cofactor">
    <cofactor evidence="14 17">
        <name>Zn(2+)</name>
        <dbReference type="ChEBI" id="CHEBI:29105"/>
    </cofactor>
    <text evidence="14 17">Binds 1 zinc ion.</text>
</comment>
<evidence type="ECO:0000256" key="3">
    <source>
        <dbReference type="ARBA" id="ARBA00004910"/>
    </source>
</evidence>
<sequence length="365" mass="37896">MSGQTQPVLNHPVEHEGMERALDLAAQGVRGANPLVGAVILDESGRLVASGWHRGAGTAHAEAAALSDLGPVDSEHAARLTMLATLEPCSHRGRTGSCAEAITRSGIGRVVYAASDGTARAGGGAGILVAAGVDVASGLLGQKARRLNHRWFSARAADRPFTSLHLAQSLDGRIAAADGTSQWITGTGAREHSHLIRARCEAIIAGTGTIIADDPRLTARNPAGQRPAHQPLRVIMGHRDLPPGAAVAADDNYLQIHTHDPAAVLETLAARGIDHAMIEGGASIATAFLAADLVDEIWLYQAPIILGAGRHAVGELGIGTLSDAGHWRFDEAGGPAHQLLGSDIVLHLEPQPGPAYRASEHEGTR</sequence>
<dbReference type="InterPro" id="IPR002734">
    <property type="entry name" value="RibDG_C"/>
</dbReference>
<evidence type="ECO:0000256" key="2">
    <source>
        <dbReference type="ARBA" id="ARBA00004882"/>
    </source>
</evidence>
<dbReference type="GO" id="GO:0009231">
    <property type="term" value="P:riboflavin biosynthetic process"/>
    <property type="evidence" value="ECO:0007669"/>
    <property type="project" value="UniProtKB-UniPathway"/>
</dbReference>
<dbReference type="Pfam" id="PF01872">
    <property type="entry name" value="RibD_C"/>
    <property type="match status" value="1"/>
</dbReference>
<dbReference type="EC" id="1.1.1.193" evidence="14"/>
<evidence type="ECO:0000256" key="9">
    <source>
        <dbReference type="ARBA" id="ARBA00022857"/>
    </source>
</evidence>
<evidence type="ECO:0000256" key="6">
    <source>
        <dbReference type="ARBA" id="ARBA00022619"/>
    </source>
</evidence>
<feature type="binding site" evidence="16">
    <location>
        <position position="197"/>
    </location>
    <ligand>
        <name>substrate</name>
    </ligand>
</feature>
<evidence type="ECO:0000256" key="8">
    <source>
        <dbReference type="ARBA" id="ARBA00022833"/>
    </source>
</evidence>
<feature type="binding site" evidence="16">
    <location>
        <position position="220"/>
    </location>
    <ligand>
        <name>substrate</name>
    </ligand>
</feature>
<keyword evidence="8 14" id="KW-0862">Zinc</keyword>
<name>A0A1R4GPR8_9MICC</name>
<dbReference type="PANTHER" id="PTHR38011">
    <property type="entry name" value="DIHYDROFOLATE REDUCTASE FAMILY PROTEIN (AFU_ORTHOLOGUE AFUA_8G06820)"/>
    <property type="match status" value="1"/>
</dbReference>
<proteinExistence type="inferred from homology"/>
<evidence type="ECO:0000256" key="15">
    <source>
        <dbReference type="PIRSR" id="PIRSR006769-1"/>
    </source>
</evidence>
<dbReference type="EMBL" id="FUHW01000038">
    <property type="protein sequence ID" value="SJM70105.1"/>
    <property type="molecule type" value="Genomic_DNA"/>
</dbReference>
<dbReference type="Gene3D" id="3.40.430.10">
    <property type="entry name" value="Dihydrofolate Reductase, subunit A"/>
    <property type="match status" value="2"/>
</dbReference>
<evidence type="ECO:0000256" key="4">
    <source>
        <dbReference type="ARBA" id="ARBA00005259"/>
    </source>
</evidence>
<evidence type="ECO:0000259" key="18">
    <source>
        <dbReference type="PROSITE" id="PS51747"/>
    </source>
</evidence>
<dbReference type="SUPFAM" id="SSF53927">
    <property type="entry name" value="Cytidine deaminase-like"/>
    <property type="match status" value="1"/>
</dbReference>
<dbReference type="GO" id="GO:0008703">
    <property type="term" value="F:5-amino-6-(5-phosphoribosylamino)uracil reductase activity"/>
    <property type="evidence" value="ECO:0007669"/>
    <property type="project" value="UniProtKB-EC"/>
</dbReference>
<comment type="similarity">
    <text evidence="4 14">In the N-terminal section; belongs to the cytidine and deoxycytidylate deaminase family.</text>
</comment>
<keyword evidence="14 19" id="KW-0378">Hydrolase</keyword>
<feature type="domain" description="CMP/dCMP-type deaminase" evidence="18">
    <location>
        <begin position="12"/>
        <end position="136"/>
    </location>
</feature>
<dbReference type="PANTHER" id="PTHR38011:SF7">
    <property type="entry name" value="2,5-DIAMINO-6-RIBOSYLAMINO-4(3H)-PYRIMIDINONE 5'-PHOSPHATE REDUCTASE"/>
    <property type="match status" value="1"/>
</dbReference>
<dbReference type="NCBIfam" id="TIGR00326">
    <property type="entry name" value="eubact_ribD"/>
    <property type="match status" value="1"/>
</dbReference>
<comment type="catalytic activity">
    <reaction evidence="13 14">
        <text>2,5-diamino-6-hydroxy-4-(5-phosphoribosylamino)-pyrimidine + H2O + H(+) = 5-amino-6-(5-phospho-D-ribosylamino)uracil + NH4(+)</text>
        <dbReference type="Rhea" id="RHEA:21868"/>
        <dbReference type="ChEBI" id="CHEBI:15377"/>
        <dbReference type="ChEBI" id="CHEBI:15378"/>
        <dbReference type="ChEBI" id="CHEBI:28938"/>
        <dbReference type="ChEBI" id="CHEBI:58453"/>
        <dbReference type="ChEBI" id="CHEBI:58614"/>
        <dbReference type="EC" id="3.5.4.26"/>
    </reaction>
</comment>
<dbReference type="PROSITE" id="PS51747">
    <property type="entry name" value="CYT_DCMP_DEAMINASES_2"/>
    <property type="match status" value="1"/>
</dbReference>
<dbReference type="InterPro" id="IPR016192">
    <property type="entry name" value="APOBEC/CMP_deaminase_Zn-bd"/>
</dbReference>
<dbReference type="Proteomes" id="UP000195913">
    <property type="component" value="Unassembled WGS sequence"/>
</dbReference>
<protein>
    <recommendedName>
        <fullName evidence="14">Riboflavin biosynthesis protein RibD</fullName>
    </recommendedName>
    <domain>
        <recommendedName>
            <fullName evidence="14">Diaminohydroxyphosphoribosylaminopyrimidine deaminase</fullName>
            <shortName evidence="14">DRAP deaminase</shortName>
            <ecNumber evidence="14">3.5.4.26</ecNumber>
        </recommendedName>
        <alternativeName>
            <fullName evidence="14">Riboflavin-specific deaminase</fullName>
        </alternativeName>
    </domain>
    <domain>
        <recommendedName>
            <fullName evidence="14">5-amino-6-(5-phosphoribosylamino)uracil reductase</fullName>
            <ecNumber evidence="14">1.1.1.193</ecNumber>
        </recommendedName>
        <alternativeName>
            <fullName evidence="14">HTP reductase</fullName>
        </alternativeName>
    </domain>
</protein>
<evidence type="ECO:0000256" key="11">
    <source>
        <dbReference type="ARBA" id="ARBA00023268"/>
    </source>
</evidence>
<dbReference type="GO" id="GO:0008270">
    <property type="term" value="F:zinc ion binding"/>
    <property type="evidence" value="ECO:0007669"/>
    <property type="project" value="InterPro"/>
</dbReference>
<comment type="catalytic activity">
    <reaction evidence="12 14">
        <text>5-amino-6-(5-phospho-D-ribitylamino)uracil + NADP(+) = 5-amino-6-(5-phospho-D-ribosylamino)uracil + NADPH + H(+)</text>
        <dbReference type="Rhea" id="RHEA:17845"/>
        <dbReference type="ChEBI" id="CHEBI:15378"/>
        <dbReference type="ChEBI" id="CHEBI:57783"/>
        <dbReference type="ChEBI" id="CHEBI:58349"/>
        <dbReference type="ChEBI" id="CHEBI:58421"/>
        <dbReference type="ChEBI" id="CHEBI:58453"/>
        <dbReference type="EC" id="1.1.1.193"/>
    </reaction>
</comment>
<comment type="function">
    <text evidence="1 14">Converts 2,5-diamino-6-(ribosylamino)-4(3h)-pyrimidinone 5'-phosphate into 5-amino-6-(ribosylamino)-2,4(1h,3h)-pyrimidinedione 5'-phosphate.</text>
</comment>
<keyword evidence="9 14" id="KW-0521">NADP</keyword>
<evidence type="ECO:0000256" key="7">
    <source>
        <dbReference type="ARBA" id="ARBA00022723"/>
    </source>
</evidence>
<feature type="binding site" evidence="16">
    <location>
        <position position="183"/>
    </location>
    <ligand>
        <name>substrate</name>
    </ligand>
</feature>
<dbReference type="InterPro" id="IPR002125">
    <property type="entry name" value="CMP_dCMP_dom"/>
</dbReference>
<dbReference type="InterPro" id="IPR050765">
    <property type="entry name" value="Riboflavin_Biosynth_HTPR"/>
</dbReference>
<evidence type="ECO:0000256" key="1">
    <source>
        <dbReference type="ARBA" id="ARBA00002151"/>
    </source>
</evidence>
<evidence type="ECO:0000256" key="5">
    <source>
        <dbReference type="ARBA" id="ARBA00007417"/>
    </source>
</evidence>
<feature type="binding site" evidence="17">
    <location>
        <position position="89"/>
    </location>
    <ligand>
        <name>Zn(2+)</name>
        <dbReference type="ChEBI" id="CHEBI:29105"/>
        <note>catalytic</note>
    </ligand>
</feature>
<evidence type="ECO:0000256" key="16">
    <source>
        <dbReference type="PIRSR" id="PIRSR006769-2"/>
    </source>
</evidence>
<dbReference type="GO" id="GO:0008835">
    <property type="term" value="F:diaminohydroxyphosphoribosylaminopyrimidine deaminase activity"/>
    <property type="evidence" value="ECO:0007669"/>
    <property type="project" value="UniProtKB-EC"/>
</dbReference>
<dbReference type="PROSITE" id="PS00903">
    <property type="entry name" value="CYT_DCMP_DEAMINASES_1"/>
    <property type="match status" value="1"/>
</dbReference>
<comment type="similarity">
    <text evidence="5 14">In the C-terminal section; belongs to the HTP reductase family.</text>
</comment>
<dbReference type="EC" id="3.5.4.26" evidence="14"/>
<keyword evidence="10 14" id="KW-0560">Oxidoreductase</keyword>
<evidence type="ECO:0000256" key="10">
    <source>
        <dbReference type="ARBA" id="ARBA00023002"/>
    </source>
</evidence>
<accession>A0A1R4GPR8</accession>
<feature type="binding site" evidence="17">
    <location>
        <position position="60"/>
    </location>
    <ligand>
        <name>Zn(2+)</name>
        <dbReference type="ChEBI" id="CHEBI:29105"/>
        <note>catalytic</note>
    </ligand>
</feature>
<comment type="pathway">
    <text evidence="2 14">Cofactor biosynthesis; riboflavin biosynthesis; 5-amino-6-(D-ribitylamino)uracil from GTP: step 2/4.</text>
</comment>
<evidence type="ECO:0000256" key="13">
    <source>
        <dbReference type="ARBA" id="ARBA00049886"/>
    </source>
</evidence>
<feature type="binding site" evidence="16">
    <location>
        <position position="217"/>
    </location>
    <ligand>
        <name>substrate</name>
    </ligand>
</feature>
<feature type="binding site" evidence="16">
    <location>
        <position position="213"/>
    </location>
    <ligand>
        <name>NADP(+)</name>
        <dbReference type="ChEBI" id="CHEBI:58349"/>
    </ligand>
</feature>
<keyword evidence="7 14" id="KW-0479">Metal-binding</keyword>
<dbReference type="InterPro" id="IPR016193">
    <property type="entry name" value="Cytidine_deaminase-like"/>
</dbReference>
<evidence type="ECO:0000313" key="20">
    <source>
        <dbReference type="Proteomes" id="UP000195913"/>
    </source>
</evidence>
<keyword evidence="11" id="KW-0511">Multifunctional enzyme</keyword>
<feature type="active site" description="Proton donor" evidence="15">
    <location>
        <position position="62"/>
    </location>
</feature>
<dbReference type="AlphaFoldDB" id="A0A1R4GPR8"/>
<feature type="binding site" evidence="16">
    <location>
        <begin position="281"/>
        <end position="287"/>
    </location>
    <ligand>
        <name>NADP(+)</name>
        <dbReference type="ChEBI" id="CHEBI:58349"/>
    </ligand>
</feature>
<organism evidence="19 20">
    <name type="scientific">Arthrobacter rhombi</name>
    <dbReference type="NCBI Taxonomy" id="71253"/>
    <lineage>
        <taxon>Bacteria</taxon>
        <taxon>Bacillati</taxon>
        <taxon>Actinomycetota</taxon>
        <taxon>Actinomycetes</taxon>
        <taxon>Micrococcales</taxon>
        <taxon>Micrococcaceae</taxon>
        <taxon>Arthrobacter</taxon>
    </lineage>
</organism>
<gene>
    <name evidence="19" type="ORF">FM101_12305</name>
</gene>
<evidence type="ECO:0000313" key="19">
    <source>
        <dbReference type="EMBL" id="SJM70105.1"/>
    </source>
</evidence>
<evidence type="ECO:0000256" key="17">
    <source>
        <dbReference type="PIRSR" id="PIRSR006769-3"/>
    </source>
</evidence>
<dbReference type="InterPro" id="IPR024072">
    <property type="entry name" value="DHFR-like_dom_sf"/>
</dbReference>
<feature type="binding site" evidence="16">
    <location>
        <position position="167"/>
    </location>
    <ligand>
        <name>substrate</name>
    </ligand>
</feature>
<dbReference type="Pfam" id="PF00383">
    <property type="entry name" value="dCMP_cyt_deam_1"/>
    <property type="match status" value="1"/>
</dbReference>
<dbReference type="UniPathway" id="UPA00275">
    <property type="reaction ID" value="UER00401"/>
</dbReference>
<keyword evidence="6 14" id="KW-0686">Riboflavin biosynthesis</keyword>
<feature type="binding site" evidence="17">
    <location>
        <position position="98"/>
    </location>
    <ligand>
        <name>Zn(2+)</name>
        <dbReference type="ChEBI" id="CHEBI:29105"/>
        <note>catalytic</note>
    </ligand>
</feature>
<dbReference type="Gene3D" id="3.40.140.10">
    <property type="entry name" value="Cytidine Deaminase, domain 2"/>
    <property type="match status" value="1"/>
</dbReference>
<feature type="binding site" evidence="16">
    <location>
        <position position="279"/>
    </location>
    <ligand>
        <name>substrate</name>
    </ligand>
</feature>
<dbReference type="SUPFAM" id="SSF53597">
    <property type="entry name" value="Dihydrofolate reductase-like"/>
    <property type="match status" value="1"/>
</dbReference>
<feature type="binding site" evidence="16">
    <location>
        <position position="181"/>
    </location>
    <ligand>
        <name>substrate</name>
    </ligand>
</feature>
<reference evidence="19 20" key="1">
    <citation type="submission" date="2017-02" db="EMBL/GenBank/DDBJ databases">
        <authorList>
            <person name="Peterson S.W."/>
        </authorList>
    </citation>
    <scope>NUCLEOTIDE SEQUENCE [LARGE SCALE GENOMIC DNA]</scope>
    <source>
        <strain evidence="19 20">B Ar 00.02</strain>
    </source>
</reference>
<keyword evidence="20" id="KW-1185">Reference proteome</keyword>
<dbReference type="RefSeq" id="WP_241895278.1">
    <property type="nucleotide sequence ID" value="NZ_FUHW01000038.1"/>
</dbReference>
<dbReference type="PIRSF" id="PIRSF006769">
    <property type="entry name" value="RibD"/>
    <property type="match status" value="1"/>
</dbReference>